<evidence type="ECO:0008006" key="2">
    <source>
        <dbReference type="Google" id="ProtNLM"/>
    </source>
</evidence>
<name>A0A6C0HWQ7_9ZZZZ</name>
<proteinExistence type="predicted"/>
<dbReference type="AlphaFoldDB" id="A0A6C0HWQ7"/>
<protein>
    <recommendedName>
        <fullName evidence="2">NET domain-containing protein</fullName>
    </recommendedName>
</protein>
<evidence type="ECO:0000313" key="1">
    <source>
        <dbReference type="EMBL" id="QHT84586.1"/>
    </source>
</evidence>
<accession>A0A6C0HWQ7</accession>
<reference evidence="1" key="1">
    <citation type="journal article" date="2020" name="Nature">
        <title>Giant virus diversity and host interactions through global metagenomics.</title>
        <authorList>
            <person name="Schulz F."/>
            <person name="Roux S."/>
            <person name="Paez-Espino D."/>
            <person name="Jungbluth S."/>
            <person name="Walsh D.A."/>
            <person name="Denef V.J."/>
            <person name="McMahon K.D."/>
            <person name="Konstantinidis K.T."/>
            <person name="Eloe-Fadrosh E.A."/>
            <person name="Kyrpides N.C."/>
            <person name="Woyke T."/>
        </authorList>
    </citation>
    <scope>NUCLEOTIDE SEQUENCE</scope>
    <source>
        <strain evidence="1">GVMAG-M-3300023184-177</strain>
    </source>
</reference>
<sequence length="98" mass="11639">MERDRIIKIKDMIAKIKDKQLFKDIFYISQNDLASEDGNCKYSHNHNGIFFDLKLLTEPTLLKIEELLKNNISSNTDSESVNYNIYYNEELKEQTFKK</sequence>
<organism evidence="1">
    <name type="scientific">viral metagenome</name>
    <dbReference type="NCBI Taxonomy" id="1070528"/>
    <lineage>
        <taxon>unclassified sequences</taxon>
        <taxon>metagenomes</taxon>
        <taxon>organismal metagenomes</taxon>
    </lineage>
</organism>
<dbReference type="EMBL" id="MN740020">
    <property type="protein sequence ID" value="QHT84586.1"/>
    <property type="molecule type" value="Genomic_DNA"/>
</dbReference>